<feature type="domain" description="DM10" evidence="6">
    <location>
        <begin position="238"/>
        <end position="358"/>
    </location>
</feature>
<dbReference type="SMART" id="SM00676">
    <property type="entry name" value="DM10"/>
    <property type="match status" value="3"/>
</dbReference>
<dbReference type="RefSeq" id="XP_022252211.1">
    <property type="nucleotide sequence ID" value="XM_022396503.1"/>
</dbReference>
<dbReference type="GeneID" id="106468188"/>
<name>A0ABM1T8K5_LIMPO</name>
<feature type="domain" description="DM10" evidence="6">
    <location>
        <begin position="90"/>
        <end position="195"/>
    </location>
</feature>
<dbReference type="Proteomes" id="UP000694941">
    <property type="component" value="Unplaced"/>
</dbReference>
<keyword evidence="5" id="KW-0966">Cell projection</keyword>
<evidence type="ECO:0000256" key="5">
    <source>
        <dbReference type="ARBA" id="ARBA00023273"/>
    </source>
</evidence>
<evidence type="ECO:0000313" key="7">
    <source>
        <dbReference type="Proteomes" id="UP000694941"/>
    </source>
</evidence>
<keyword evidence="4" id="KW-0206">Cytoskeleton</keyword>
<accession>A0ABM1T8K5</accession>
<evidence type="ECO:0000256" key="4">
    <source>
        <dbReference type="ARBA" id="ARBA00023212"/>
    </source>
</evidence>
<evidence type="ECO:0000256" key="2">
    <source>
        <dbReference type="ARBA" id="ARBA00022490"/>
    </source>
</evidence>
<dbReference type="PANTHER" id="PTHR12086">
    <property type="entry name" value="EF-HAND DOMAIN C-TERMINAL CONTAINING PROTEIN"/>
    <property type="match status" value="1"/>
</dbReference>
<dbReference type="Pfam" id="PF06565">
    <property type="entry name" value="DM10_dom"/>
    <property type="match status" value="3"/>
</dbReference>
<evidence type="ECO:0000256" key="3">
    <source>
        <dbReference type="ARBA" id="ARBA00022737"/>
    </source>
</evidence>
<keyword evidence="2" id="KW-0963">Cytoplasm</keyword>
<comment type="subcellular location">
    <subcellularLocation>
        <location evidence="1">Cytoplasm</location>
        <location evidence="1">Cytoskeleton</location>
        <location evidence="1">Cilium axoneme</location>
    </subcellularLocation>
</comment>
<sequence>MSGLNRLQLPFLPGFSFKEPNETKFNCPQTLTYKSGCAIPVPNHVMSPLEHLQLESQLGEGKVPYLTYGKQKKDPSNCQPSTLPNYVIYDKKVLKFDAYFKENIQNSVLEKCRIRHVHIYYYLIDDTISISEPVMENSGIPQGKLVTRQKLPKNCEGEFFFWKDLNIGTDIIIYGRTYHIVDCDNWSREYLVSQGIYVPPSKQLPADPYLKKRQKVLKHHNFTTSSTEDKLWKLLNLDRQVLRFYCVWENRDKMFGELRSFILQFYLVDDTMEIREVHKLNDGRDPYPLFLHRQKVPKDRSNIPSLFPIASMEPSETETDNWFNDSDFAVGKTIQIYGRNFLLYDCDEFTKNYYKAKFGIEDFHPIDIKTEPVTLKKIETPPYNGFGSLEDSLQSCFSLVPQPPKKNIVKMLLNDGKVLRFEAVLNSVWPIDQSRKFIISYHLADDTISIYERPIRNSGLLGGKFLRRMQIAKPNSNPNSPEYYSIQDFHLGASVSAAGRQFIITKADDLTLKYLEEHEQKFKVNGVYSDGQTQKKDIQCGTDEVTSP</sequence>
<reference evidence="8" key="1">
    <citation type="submission" date="2025-08" db="UniProtKB">
        <authorList>
            <consortium name="RefSeq"/>
        </authorList>
    </citation>
    <scope>IDENTIFICATION</scope>
    <source>
        <tissue evidence="8">Muscle</tissue>
    </source>
</reference>
<dbReference type="InterPro" id="IPR040193">
    <property type="entry name" value="EFHC1/EFHC2/EFHB"/>
</dbReference>
<feature type="domain" description="DM10" evidence="6">
    <location>
        <begin position="415"/>
        <end position="519"/>
    </location>
</feature>
<evidence type="ECO:0000256" key="1">
    <source>
        <dbReference type="ARBA" id="ARBA00004430"/>
    </source>
</evidence>
<dbReference type="Gene3D" id="2.30.29.170">
    <property type="match status" value="3"/>
</dbReference>
<dbReference type="PANTHER" id="PTHR12086:SF9">
    <property type="entry name" value="EF-HAND DOMAIN-CONTAINING PROTEIN 1"/>
    <property type="match status" value="1"/>
</dbReference>
<keyword evidence="3" id="KW-0677">Repeat</keyword>
<keyword evidence="7" id="KW-1185">Reference proteome</keyword>
<protein>
    <submittedName>
        <fullName evidence="8">EF-hand domain-containing protein 1-like isoform X1</fullName>
    </submittedName>
</protein>
<dbReference type="PROSITE" id="PS51336">
    <property type="entry name" value="DM10"/>
    <property type="match status" value="3"/>
</dbReference>
<proteinExistence type="predicted"/>
<evidence type="ECO:0000259" key="6">
    <source>
        <dbReference type="PROSITE" id="PS51336"/>
    </source>
</evidence>
<organism evidence="7 8">
    <name type="scientific">Limulus polyphemus</name>
    <name type="common">Atlantic horseshoe crab</name>
    <dbReference type="NCBI Taxonomy" id="6850"/>
    <lineage>
        <taxon>Eukaryota</taxon>
        <taxon>Metazoa</taxon>
        <taxon>Ecdysozoa</taxon>
        <taxon>Arthropoda</taxon>
        <taxon>Chelicerata</taxon>
        <taxon>Merostomata</taxon>
        <taxon>Xiphosura</taxon>
        <taxon>Limulidae</taxon>
        <taxon>Limulus</taxon>
    </lineage>
</organism>
<dbReference type="InterPro" id="IPR006602">
    <property type="entry name" value="DM10_dom"/>
</dbReference>
<evidence type="ECO:0000313" key="8">
    <source>
        <dbReference type="RefSeq" id="XP_022252211.1"/>
    </source>
</evidence>
<gene>
    <name evidence="8" type="primary">LOC106468188</name>
</gene>